<name>A0AAP4Q075_9BACT</name>
<dbReference type="EMBL" id="JAQJJM010000029">
    <property type="protein sequence ID" value="MDN5133112.1"/>
    <property type="molecule type" value="Genomic_DNA"/>
</dbReference>
<keyword evidence="1" id="KW-0472">Membrane</keyword>
<feature type="transmembrane region" description="Helical" evidence="1">
    <location>
        <begin position="6"/>
        <end position="24"/>
    </location>
</feature>
<feature type="transmembrane region" description="Helical" evidence="1">
    <location>
        <begin position="36"/>
        <end position="53"/>
    </location>
</feature>
<keyword evidence="1" id="KW-0812">Transmembrane</keyword>
<evidence type="ECO:0000313" key="3">
    <source>
        <dbReference type="Proteomes" id="UP001171508"/>
    </source>
</evidence>
<dbReference type="AlphaFoldDB" id="A0AAP4Q075"/>
<keyword evidence="1" id="KW-1133">Transmembrane helix</keyword>
<protein>
    <submittedName>
        <fullName evidence="2">Uncharacterized protein</fullName>
    </submittedName>
</protein>
<organism evidence="2 3">
    <name type="scientific">Aliarcobacter butzleri</name>
    <dbReference type="NCBI Taxonomy" id="28197"/>
    <lineage>
        <taxon>Bacteria</taxon>
        <taxon>Pseudomonadati</taxon>
        <taxon>Campylobacterota</taxon>
        <taxon>Epsilonproteobacteria</taxon>
        <taxon>Campylobacterales</taxon>
        <taxon>Arcobacteraceae</taxon>
        <taxon>Aliarcobacter</taxon>
    </lineage>
</organism>
<dbReference type="RefSeq" id="WP_152057379.1">
    <property type="nucleotide sequence ID" value="NZ_CABVRU010000007.1"/>
</dbReference>
<gene>
    <name evidence="2" type="ORF">PJV92_10300</name>
</gene>
<dbReference type="Proteomes" id="UP001171508">
    <property type="component" value="Unassembled WGS sequence"/>
</dbReference>
<proteinExistence type="predicted"/>
<reference evidence="2" key="1">
    <citation type="journal article" date="2023" name="Microorganisms">
        <title>Genomic Characterization of Arcobacter butzleri Strains Isolated from Various Sources in Lithuania.</title>
        <authorList>
            <person name="Uljanovas D."/>
            <person name="Golz G."/>
            <person name="Fleischmann S."/>
            <person name="Kudirkiene E."/>
            <person name="Kasetiene N."/>
            <person name="Grineviciene A."/>
            <person name="Tamuleviciene E."/>
            <person name="Aksomaitiene J."/>
            <person name="Alter T."/>
            <person name="Malakauskas M."/>
        </authorList>
    </citation>
    <scope>NUCLEOTIDE SEQUENCE</scope>
    <source>
        <strain evidence="2">H19</strain>
    </source>
</reference>
<comment type="caution">
    <text evidence="2">The sequence shown here is derived from an EMBL/GenBank/DDBJ whole genome shotgun (WGS) entry which is preliminary data.</text>
</comment>
<sequence>MKKLLVFAFVMILLVIGGLIVNYIEKTQEFTLIKNATFFYGCFMIALSLIFIFNEEKDE</sequence>
<reference evidence="2" key="2">
    <citation type="submission" date="2023-01" db="EMBL/GenBank/DDBJ databases">
        <authorList>
            <person name="Uljanovas D."/>
        </authorList>
    </citation>
    <scope>NUCLEOTIDE SEQUENCE</scope>
    <source>
        <strain evidence="2">H19</strain>
    </source>
</reference>
<evidence type="ECO:0000313" key="2">
    <source>
        <dbReference type="EMBL" id="MDN5133112.1"/>
    </source>
</evidence>
<evidence type="ECO:0000256" key="1">
    <source>
        <dbReference type="SAM" id="Phobius"/>
    </source>
</evidence>
<accession>A0AAP4Q075</accession>